<proteinExistence type="predicted"/>
<feature type="coiled-coil region" evidence="1">
    <location>
        <begin position="1108"/>
        <end position="1135"/>
    </location>
</feature>
<feature type="domain" description="Glucosyltransferase 24 catalytic" evidence="2">
    <location>
        <begin position="832"/>
        <end position="1117"/>
    </location>
</feature>
<dbReference type="Pfam" id="PF18404">
    <property type="entry name" value="Glyco_transf_24"/>
    <property type="match status" value="1"/>
</dbReference>
<keyword evidence="4" id="KW-1185">Reference proteome</keyword>
<evidence type="ECO:0000256" key="1">
    <source>
        <dbReference type="SAM" id="Coils"/>
    </source>
</evidence>
<reference evidence="3 4" key="1">
    <citation type="submission" date="2014-06" db="EMBL/GenBank/DDBJ databases">
        <authorList>
            <person name="Swart Estienne"/>
        </authorList>
    </citation>
    <scope>NUCLEOTIDE SEQUENCE [LARGE SCALE GENOMIC DNA]</scope>
    <source>
        <strain evidence="3 4">130c</strain>
    </source>
</reference>
<evidence type="ECO:0000313" key="3">
    <source>
        <dbReference type="EMBL" id="CDW77760.1"/>
    </source>
</evidence>
<dbReference type="SUPFAM" id="SSF53448">
    <property type="entry name" value="Nucleotide-diphospho-sugar transferases"/>
    <property type="match status" value="1"/>
</dbReference>
<dbReference type="EMBL" id="CCKQ01006448">
    <property type="protein sequence ID" value="CDW77760.1"/>
    <property type="molecule type" value="Genomic_DNA"/>
</dbReference>
<dbReference type="Proteomes" id="UP000039865">
    <property type="component" value="Unassembled WGS sequence"/>
</dbReference>
<sequence length="1135" mass="135019">MLILDSNSRFILKLNSNPLILQNIQPLLSQFQTKNYILRYKFSQCLDPTYARKEYLTGMNINFRPINWGGKLNDRSDQYKWHLTRPQGLSQFAEQVSNPLKYTHNYSARPNEVQWKDINFSNQYQYVLINYKLLLITLENSEPWLLYKEFNEIDRRSRIISQYFDQQNLIKIWANIHDLKNPNLQNTFKINFEQNQEDFILLLQKGQRQEESTLSLAKITLFLDVGLHFKSQLYLIQSLTSLLQTRKHYQVRISLNDVTQSNPLAYSQIYNCIQKQNGQSDLTLKILLSFFNGNFRPFDFYCDLETENTNLQSNAENACQKYRICDLPLVMINDTIFDSSDLRNHLNIYNHDNNLNNFFNHLIISKTQEDNTVIPTSSEELVTDSFNLDLKNIQSIQEIKNQPRLRCREFSQLSNQNLSILVTLINHGQKIFDQNDIEMLEKIKSEQSQFDYVIIDKNVQNVEIVGFLQSGQDFYAFINGIYIPQHQFNYQYLNYLIEYENFKLDSILNQVQTLDSHQIGTLKLITEINFNRFLDNDIDSNKRSEIYMEFENLRQQKSLQLHSSPGLDPQTKELRILAKLNFLSRESVSFVTNLAQQNYAFSSLDIYPNFNLLREDFIRFLPYHNFRQFSGLDPKNNQLIHIQDFIMDRRFRYAYVELLPPHNYNFVIEKLSRMNSYFKEDQETPVIGYNLTLEIEMQFLYKLKEEEFLDIDFKLVQFQNMYKLREKNQVSAVVSQDFKMGTEYFTSIAGLTKVNRVSKMLDQFYYLRGSGPGRYYIQRENTSEIIIVDFNEFGNFQIKDLTFLNQKLVPLQNNNNTLMALNSLKNDKEYVSIYYQVAGSEYETLLLHQIYQIVAENMHQLNYKFYFVENTFISPDFKKHIKALQQNFNFEIEYFNFAWPYQIMRKPKAPQTNKVFYRILFLDQMIEGQTGKQAKVLYKDADQCQNPETDLSELFRENLGNHSYALAPYGYDFMTLQEQMELSEYLGIPHNKTDWQKARRMQYFYCGGLFIADIDRFVESGDLDKMRRYFNQIRVNKEVNYEVNDQQIMNDVKKQVPIKLISWKWVWTNILYKDYGNKMREAAKVIDFHGSVFSGKQSTKLDKAQSLCQNFDSNFQQLKQLIKQYEQQQLKREND</sequence>
<keyword evidence="1" id="KW-0175">Coiled coil</keyword>
<evidence type="ECO:0000313" key="4">
    <source>
        <dbReference type="Proteomes" id="UP000039865"/>
    </source>
</evidence>
<dbReference type="InParanoid" id="A0A078A678"/>
<dbReference type="InterPro" id="IPR029044">
    <property type="entry name" value="Nucleotide-diphossugar_trans"/>
</dbReference>
<accession>A0A078A678</accession>
<protein>
    <recommendedName>
        <fullName evidence="2">Glucosyltransferase 24 catalytic domain-containing protein</fullName>
    </recommendedName>
</protein>
<gene>
    <name evidence="3" type="primary">Contig6919.g7406</name>
    <name evidence="3" type="ORF">STYLEM_6726</name>
</gene>
<evidence type="ECO:0000259" key="2">
    <source>
        <dbReference type="Pfam" id="PF18404"/>
    </source>
</evidence>
<dbReference type="InterPro" id="IPR040497">
    <property type="entry name" value="Glyco_transf_24"/>
</dbReference>
<name>A0A078A678_STYLE</name>
<organism evidence="3 4">
    <name type="scientific">Stylonychia lemnae</name>
    <name type="common">Ciliate</name>
    <dbReference type="NCBI Taxonomy" id="5949"/>
    <lineage>
        <taxon>Eukaryota</taxon>
        <taxon>Sar</taxon>
        <taxon>Alveolata</taxon>
        <taxon>Ciliophora</taxon>
        <taxon>Intramacronucleata</taxon>
        <taxon>Spirotrichea</taxon>
        <taxon>Stichotrichia</taxon>
        <taxon>Sporadotrichida</taxon>
        <taxon>Oxytrichidae</taxon>
        <taxon>Stylonychinae</taxon>
        <taxon>Stylonychia</taxon>
    </lineage>
</organism>
<dbReference type="AlphaFoldDB" id="A0A078A678"/>